<keyword evidence="9" id="KW-1185">Reference proteome</keyword>
<dbReference type="InterPro" id="IPR037237">
    <property type="entry name" value="IlvD/EDD_N"/>
</dbReference>
<dbReference type="InterPro" id="IPR042096">
    <property type="entry name" value="Dihydro-acid_dehy_C"/>
</dbReference>
<dbReference type="EC" id="4.2.1.9" evidence="8"/>
<evidence type="ECO:0000256" key="1">
    <source>
        <dbReference type="ARBA" id="ARBA00006486"/>
    </source>
</evidence>
<evidence type="ECO:0000256" key="4">
    <source>
        <dbReference type="ARBA" id="ARBA00023239"/>
    </source>
</evidence>
<evidence type="ECO:0000313" key="9">
    <source>
        <dbReference type="Proteomes" id="UP001310386"/>
    </source>
</evidence>
<organism evidence="8 9">
    <name type="scientific">Ferviditalea candida</name>
    <dbReference type="NCBI Taxonomy" id="3108399"/>
    <lineage>
        <taxon>Bacteria</taxon>
        <taxon>Bacillati</taxon>
        <taxon>Bacillota</taxon>
        <taxon>Bacilli</taxon>
        <taxon>Bacillales</taxon>
        <taxon>Paenibacillaceae</taxon>
        <taxon>Ferviditalea</taxon>
    </lineage>
</organism>
<keyword evidence="3" id="KW-0411">Iron-sulfur</keyword>
<dbReference type="PANTHER" id="PTHR43661:SF3">
    <property type="entry name" value="D-XYLONATE DEHYDRATASE YAGF-RELATED"/>
    <property type="match status" value="1"/>
</dbReference>
<dbReference type="Proteomes" id="UP001310386">
    <property type="component" value="Unassembled WGS sequence"/>
</dbReference>
<keyword evidence="4 8" id="KW-0456">Lyase</keyword>
<dbReference type="GO" id="GO:0004160">
    <property type="term" value="F:dihydroxy-acid dehydratase activity"/>
    <property type="evidence" value="ECO:0007669"/>
    <property type="project" value="UniProtKB-EC"/>
</dbReference>
<keyword evidence="5" id="KW-0028">Amino-acid biosynthesis</keyword>
<dbReference type="SUPFAM" id="SSF52016">
    <property type="entry name" value="LeuD/IlvD-like"/>
    <property type="match status" value="1"/>
</dbReference>
<dbReference type="RefSeq" id="WP_371755929.1">
    <property type="nucleotide sequence ID" value="NZ_JAYJLD010000051.1"/>
</dbReference>
<dbReference type="EMBL" id="JAYJLD010000051">
    <property type="protein sequence ID" value="MEB3103801.1"/>
    <property type="molecule type" value="Genomic_DNA"/>
</dbReference>
<comment type="caution">
    <text evidence="8">The sequence shown here is derived from an EMBL/GenBank/DDBJ whole genome shotgun (WGS) entry which is preliminary data.</text>
</comment>
<accession>A0ABU5ZPV1</accession>
<feature type="domain" description="Dihydroxy-acid/6-phosphogluconate dehydratase N-terminal" evidence="6">
    <location>
        <begin position="243"/>
        <end position="437"/>
    </location>
</feature>
<dbReference type="Pfam" id="PF24877">
    <property type="entry name" value="ILV_EDD_C"/>
    <property type="match status" value="1"/>
</dbReference>
<dbReference type="PANTHER" id="PTHR43661">
    <property type="entry name" value="D-XYLONATE DEHYDRATASE"/>
    <property type="match status" value="1"/>
</dbReference>
<name>A0ABU5ZPV1_9BACL</name>
<feature type="domain" description="Dihydroxy-acid/6-phosphogluconate dehydratase N-terminal" evidence="6">
    <location>
        <begin position="68"/>
        <end position="168"/>
    </location>
</feature>
<protein>
    <submittedName>
        <fullName evidence="8">Dihydroxy-acid dehydratase</fullName>
        <ecNumber evidence="8">4.2.1.9</ecNumber>
    </submittedName>
</protein>
<evidence type="ECO:0000259" key="6">
    <source>
        <dbReference type="Pfam" id="PF00920"/>
    </source>
</evidence>
<keyword evidence="2" id="KW-0001">2Fe-2S</keyword>
<proteinExistence type="inferred from homology"/>
<keyword evidence="5" id="KW-0100">Branched-chain amino acid biosynthesis</keyword>
<gene>
    <name evidence="8" type="ORF">VF724_19475</name>
</gene>
<evidence type="ECO:0000313" key="8">
    <source>
        <dbReference type="EMBL" id="MEB3103801.1"/>
    </source>
</evidence>
<comment type="similarity">
    <text evidence="1">Belongs to the IlvD/Edd family.</text>
</comment>
<evidence type="ECO:0000256" key="2">
    <source>
        <dbReference type="ARBA" id="ARBA00022714"/>
    </source>
</evidence>
<dbReference type="InterPro" id="IPR056740">
    <property type="entry name" value="ILV_EDD_C"/>
</dbReference>
<dbReference type="SUPFAM" id="SSF143975">
    <property type="entry name" value="IlvD/EDD N-terminal domain-like"/>
    <property type="match status" value="1"/>
</dbReference>
<dbReference type="InterPro" id="IPR000581">
    <property type="entry name" value="ILV_EDD_N"/>
</dbReference>
<evidence type="ECO:0000259" key="7">
    <source>
        <dbReference type="Pfam" id="PF24877"/>
    </source>
</evidence>
<keyword evidence="2" id="KW-0479">Metal-binding</keyword>
<dbReference type="Pfam" id="PF00920">
    <property type="entry name" value="ILVD_EDD_N"/>
    <property type="match status" value="2"/>
</dbReference>
<evidence type="ECO:0000256" key="5">
    <source>
        <dbReference type="ARBA" id="ARBA00023304"/>
    </source>
</evidence>
<evidence type="ECO:0000256" key="3">
    <source>
        <dbReference type="ARBA" id="ARBA00023014"/>
    </source>
</evidence>
<sequence>MNTVKLRPRINNPNNPYRDNVQGKANEPITVAGLLDQARRILGDRYQGPKPDWTLEEIYDRLEENAPRIAIIGGSSDHPAHILDIETVSKAALEIWQHGGLPFYFGTPVLCDGTAQSNQGMSYSLQSRNAIAEIVVNQMEAHSYHGAFVIQGCDKQPLAVLSGLAHLDRVRRRRGEAPVFATFSPSHVLVGGTIPGDLRSELREVAADAKRKGYEDISNDILDAMDYILQCSSNTAFQGVLARAVNEGLISMERQKDFEKRLAVNTCDSKGGICAFHGTGNSSRDITAGFGMVHPSLEMLIEPPTQEQIKPAIDALFDIANRSECSVAELMGANISNAIRIHSSAGGSTNLMMHIVGAMIYAGFQFSLWDLEKIHQEHPVPDLFDYSLTEGRDIFALAKQCCSGQIRGMETLFYELLRNGVPMKVDAMTVTGQTWRERLSREEGLPADGVKENPIILSKPRRSFSGVDVFKGNFFESAVVKISGMPTRQIDQFDEKVSFVLFFENEEEANRELLNPHLLDELREKRVFSQNRLLAMWEMNAPGTSAEAKNLDYDDLFREMIRREILKITVVISGQGPSAFGMPEMFTPMQHINANVQLKKLATLISDGRYSGVTYGAAIGHMTPEALYDGGILYLKQGDVLHLRFRAKTIDLLDEQQFENGKMEAYQGDLRESRKSLGAKRKQRLLKRQKNVAASNRLVGCTDAAHGVVPNVVYEDAEVPFKH</sequence>
<feature type="domain" description="Dihydroxy-acid/6-phosphogluconate dehydratase C-terminal" evidence="7">
    <location>
        <begin position="560"/>
        <end position="668"/>
    </location>
</feature>
<reference evidence="8" key="1">
    <citation type="submission" date="2023-12" db="EMBL/GenBank/DDBJ databases">
        <title>Fervidustalea candida gen. nov., sp. nov., a novel member of the family Paenibacillaceae isolated from a geothermal area.</title>
        <authorList>
            <person name="Li W.-J."/>
            <person name="Jiao J.-Y."/>
            <person name="Chen Y."/>
        </authorList>
    </citation>
    <scope>NUCLEOTIDE SEQUENCE</scope>
    <source>
        <strain evidence="8">SYSU GA230002</strain>
    </source>
</reference>
<dbReference type="Gene3D" id="3.50.30.80">
    <property type="entry name" value="IlvD/EDD C-terminal domain-like"/>
    <property type="match status" value="1"/>
</dbReference>
<keyword evidence="2" id="KW-0408">Iron</keyword>